<name>A0A232ES95_9HYME</name>
<dbReference type="PROSITE" id="PS51155">
    <property type="entry name" value="CHIT_BIND_RR_2"/>
    <property type="match status" value="2"/>
</dbReference>
<feature type="compositionally biased region" description="Low complexity" evidence="3">
    <location>
        <begin position="322"/>
        <end position="333"/>
    </location>
</feature>
<dbReference type="Pfam" id="PF00379">
    <property type="entry name" value="Chitin_bind_4"/>
    <property type="match status" value="2"/>
</dbReference>
<dbReference type="InterPro" id="IPR050468">
    <property type="entry name" value="Cuticle_Struct_Prot"/>
</dbReference>
<gene>
    <name evidence="4" type="ORF">TSAR_003559</name>
</gene>
<dbReference type="PROSITE" id="PS00233">
    <property type="entry name" value="CHIT_BIND_RR_1"/>
    <property type="match status" value="1"/>
</dbReference>
<dbReference type="EMBL" id="NNAY01002466">
    <property type="protein sequence ID" value="OXU21233.1"/>
    <property type="molecule type" value="Genomic_DNA"/>
</dbReference>
<sequence>MITLFRGNFIIFAKTGISSSAKNERKKHLVKPRNSITNHEKLSNSLQILLGLALCATLASSAPQRLGGGGGGADKDAVITSQQLEVNFDGNYVNNFETSNGISHQESGGPKASGPEGPAVASQGATSYTAPNGEVVSIQFQADENGYVAQGSHIPTAPPIPPEILRALEWNAAHPEEDNIDSGQPNRPGPRAGNAGGAAGGPSDILSQVSDISPDGTFYTKWETANGITFEEQGSPKNLGNEVAEQVQGSASWTTNEGERVSITWQADENGAIFQGDHLPTAPPAPEIPLLIQRALDWIAANPSKLSTPEEGQYNEDDGAGAARPQPNLQQRRPPAPGRRF</sequence>
<dbReference type="OrthoDB" id="6493579at2759"/>
<evidence type="ECO:0008006" key="6">
    <source>
        <dbReference type="Google" id="ProtNLM"/>
    </source>
</evidence>
<feature type="compositionally biased region" description="Polar residues" evidence="3">
    <location>
        <begin position="97"/>
        <end position="106"/>
    </location>
</feature>
<feature type="region of interest" description="Disordered" evidence="3">
    <location>
        <begin position="176"/>
        <end position="212"/>
    </location>
</feature>
<feature type="region of interest" description="Disordered" evidence="3">
    <location>
        <begin position="303"/>
        <end position="341"/>
    </location>
</feature>
<comment type="caution">
    <text evidence="4">The sequence shown here is derived from an EMBL/GenBank/DDBJ whole genome shotgun (WGS) entry which is preliminary data.</text>
</comment>
<keyword evidence="5" id="KW-1185">Reference proteome</keyword>
<dbReference type="AlphaFoldDB" id="A0A232ES95"/>
<keyword evidence="1 2" id="KW-0193">Cuticle</keyword>
<evidence type="ECO:0000256" key="1">
    <source>
        <dbReference type="ARBA" id="ARBA00022460"/>
    </source>
</evidence>
<proteinExistence type="predicted"/>
<dbReference type="Proteomes" id="UP000215335">
    <property type="component" value="Unassembled WGS sequence"/>
</dbReference>
<evidence type="ECO:0000256" key="3">
    <source>
        <dbReference type="SAM" id="MobiDB-lite"/>
    </source>
</evidence>
<dbReference type="STRING" id="543379.A0A232ES95"/>
<evidence type="ECO:0000313" key="5">
    <source>
        <dbReference type="Proteomes" id="UP000215335"/>
    </source>
</evidence>
<organism evidence="4 5">
    <name type="scientific">Trichomalopsis sarcophagae</name>
    <dbReference type="NCBI Taxonomy" id="543379"/>
    <lineage>
        <taxon>Eukaryota</taxon>
        <taxon>Metazoa</taxon>
        <taxon>Ecdysozoa</taxon>
        <taxon>Arthropoda</taxon>
        <taxon>Hexapoda</taxon>
        <taxon>Insecta</taxon>
        <taxon>Pterygota</taxon>
        <taxon>Neoptera</taxon>
        <taxon>Endopterygota</taxon>
        <taxon>Hymenoptera</taxon>
        <taxon>Apocrita</taxon>
        <taxon>Proctotrupomorpha</taxon>
        <taxon>Chalcidoidea</taxon>
        <taxon>Pteromalidae</taxon>
        <taxon>Pteromalinae</taxon>
        <taxon>Trichomalopsis</taxon>
    </lineage>
</organism>
<dbReference type="PANTHER" id="PTHR10380">
    <property type="entry name" value="CUTICLE PROTEIN"/>
    <property type="match status" value="1"/>
</dbReference>
<dbReference type="PANTHER" id="PTHR10380:SF241">
    <property type="entry name" value="CUTICULAR PROTEIN 47EG-RELATED"/>
    <property type="match status" value="1"/>
</dbReference>
<dbReference type="InterPro" id="IPR031311">
    <property type="entry name" value="CHIT_BIND_RR_consensus"/>
</dbReference>
<dbReference type="GO" id="GO:0008010">
    <property type="term" value="F:structural constituent of chitin-based larval cuticle"/>
    <property type="evidence" value="ECO:0007669"/>
    <property type="project" value="TreeGrafter"/>
</dbReference>
<feature type="region of interest" description="Disordered" evidence="3">
    <location>
        <begin position="97"/>
        <end position="127"/>
    </location>
</feature>
<accession>A0A232ES95</accession>
<protein>
    <recommendedName>
        <fullName evidence="6">Endocuticle structural glycoprotein SgAbd-2</fullName>
    </recommendedName>
</protein>
<reference evidence="4 5" key="1">
    <citation type="journal article" date="2017" name="Curr. Biol.">
        <title>The Evolution of Venom by Co-option of Single-Copy Genes.</title>
        <authorList>
            <person name="Martinson E.O."/>
            <person name="Mrinalini"/>
            <person name="Kelkar Y.D."/>
            <person name="Chang C.H."/>
            <person name="Werren J.H."/>
        </authorList>
    </citation>
    <scope>NUCLEOTIDE SEQUENCE [LARGE SCALE GENOMIC DNA]</scope>
    <source>
        <strain evidence="4 5">Alberta</strain>
        <tissue evidence="4">Whole body</tissue>
    </source>
</reference>
<evidence type="ECO:0000313" key="4">
    <source>
        <dbReference type="EMBL" id="OXU21233.1"/>
    </source>
</evidence>
<evidence type="ECO:0000256" key="2">
    <source>
        <dbReference type="PROSITE-ProRule" id="PRU00497"/>
    </source>
</evidence>
<dbReference type="GO" id="GO:0062129">
    <property type="term" value="C:chitin-based extracellular matrix"/>
    <property type="evidence" value="ECO:0007669"/>
    <property type="project" value="TreeGrafter"/>
</dbReference>
<dbReference type="InterPro" id="IPR000618">
    <property type="entry name" value="Insect_cuticle"/>
</dbReference>